<keyword evidence="5 10" id="KW-0547">Nucleotide-binding</keyword>
<evidence type="ECO:0000256" key="7">
    <source>
        <dbReference type="ARBA" id="ARBA00022917"/>
    </source>
</evidence>
<dbReference type="EMBL" id="AEBE01000023">
    <property type="protein sequence ID" value="EFU91234.1"/>
    <property type="molecule type" value="Genomic_DNA"/>
</dbReference>
<dbReference type="RefSeq" id="WP_002380584.1">
    <property type="nucleotide sequence ID" value="NZ_GL454778.1"/>
</dbReference>
<comment type="similarity">
    <text evidence="2 10">Belongs to the class-II aminoacyl-tRNA synthetase family.</text>
</comment>
<keyword evidence="7 10" id="KW-0648">Protein biosynthesis</keyword>
<evidence type="ECO:0000259" key="11">
    <source>
        <dbReference type="Pfam" id="PF05746"/>
    </source>
</evidence>
<evidence type="ECO:0000256" key="5">
    <source>
        <dbReference type="ARBA" id="ARBA00022741"/>
    </source>
</evidence>
<dbReference type="GO" id="GO:0005737">
    <property type="term" value="C:cytoplasm"/>
    <property type="evidence" value="ECO:0007669"/>
    <property type="project" value="UniProtKB-SubCell"/>
</dbReference>
<dbReference type="NCBIfam" id="TIGR00211">
    <property type="entry name" value="glyS"/>
    <property type="match status" value="1"/>
</dbReference>
<organism evidence="12 13">
    <name type="scientific">Enterococcus faecalis TX0630</name>
    <dbReference type="NCBI Taxonomy" id="749508"/>
    <lineage>
        <taxon>Bacteria</taxon>
        <taxon>Bacillati</taxon>
        <taxon>Bacillota</taxon>
        <taxon>Bacilli</taxon>
        <taxon>Lactobacillales</taxon>
        <taxon>Enterococcaceae</taxon>
        <taxon>Enterococcus</taxon>
    </lineage>
</organism>
<evidence type="ECO:0000256" key="6">
    <source>
        <dbReference type="ARBA" id="ARBA00022840"/>
    </source>
</evidence>
<proteinExistence type="inferred from homology"/>
<keyword evidence="6 10" id="KW-0067">ATP-binding</keyword>
<dbReference type="PANTHER" id="PTHR30075">
    <property type="entry name" value="GLYCYL-TRNA SYNTHETASE"/>
    <property type="match status" value="1"/>
</dbReference>
<accession>A0ABC9P8S8</accession>
<dbReference type="InterPro" id="IPR006194">
    <property type="entry name" value="Gly-tRNA-synth_heterodimer"/>
</dbReference>
<dbReference type="PROSITE" id="PS50861">
    <property type="entry name" value="AA_TRNA_LIGASE_II_GLYAB"/>
    <property type="match status" value="1"/>
</dbReference>
<dbReference type="SUPFAM" id="SSF109604">
    <property type="entry name" value="HD-domain/PDEase-like"/>
    <property type="match status" value="1"/>
</dbReference>
<keyword evidence="4 10" id="KW-0436">Ligase</keyword>
<evidence type="ECO:0000256" key="1">
    <source>
        <dbReference type="ARBA" id="ARBA00004496"/>
    </source>
</evidence>
<dbReference type="PRINTS" id="PR01045">
    <property type="entry name" value="TRNASYNTHGB"/>
</dbReference>
<evidence type="ECO:0000256" key="8">
    <source>
        <dbReference type="ARBA" id="ARBA00023146"/>
    </source>
</evidence>
<dbReference type="AlphaFoldDB" id="A0ABC9P8S8"/>
<dbReference type="GO" id="GO:0004820">
    <property type="term" value="F:glycine-tRNA ligase activity"/>
    <property type="evidence" value="ECO:0007669"/>
    <property type="project" value="UniProtKB-UniRule"/>
</dbReference>
<dbReference type="InterPro" id="IPR015944">
    <property type="entry name" value="Gly-tRNA-synth_bsu"/>
</dbReference>
<keyword evidence="3 10" id="KW-0963">Cytoplasm</keyword>
<feature type="domain" description="DALR anticodon binding" evidence="11">
    <location>
        <begin position="585"/>
        <end position="680"/>
    </location>
</feature>
<evidence type="ECO:0000256" key="4">
    <source>
        <dbReference type="ARBA" id="ARBA00022598"/>
    </source>
</evidence>
<gene>
    <name evidence="10 12" type="primary">glyS</name>
    <name evidence="12" type="ORF">HMPREF9511_00749</name>
</gene>
<protein>
    <recommendedName>
        <fullName evidence="10">Glycine--tRNA ligase beta subunit</fullName>
        <ecNumber evidence="10">6.1.1.14</ecNumber>
    </recommendedName>
    <alternativeName>
        <fullName evidence="10">Glycyl-tRNA synthetase beta subunit</fullName>
        <shortName evidence="10">GlyRS</shortName>
    </alternativeName>
</protein>
<keyword evidence="8 10" id="KW-0030">Aminoacyl-tRNA synthetase</keyword>
<dbReference type="EC" id="6.1.1.14" evidence="10"/>
<evidence type="ECO:0000256" key="9">
    <source>
        <dbReference type="ARBA" id="ARBA00047937"/>
    </source>
</evidence>
<name>A0ABC9P8S8_ENTFL</name>
<evidence type="ECO:0000313" key="12">
    <source>
        <dbReference type="EMBL" id="EFU91234.1"/>
    </source>
</evidence>
<evidence type="ECO:0000256" key="10">
    <source>
        <dbReference type="HAMAP-Rule" id="MF_00255"/>
    </source>
</evidence>
<comment type="subcellular location">
    <subcellularLocation>
        <location evidence="1 10">Cytoplasm</location>
    </subcellularLocation>
</comment>
<dbReference type="PANTHER" id="PTHR30075:SF2">
    <property type="entry name" value="GLYCINE--TRNA LIGASE, CHLOROPLASTIC_MITOCHONDRIAL 2"/>
    <property type="match status" value="1"/>
</dbReference>
<evidence type="ECO:0000256" key="3">
    <source>
        <dbReference type="ARBA" id="ARBA00022490"/>
    </source>
</evidence>
<dbReference type="GO" id="GO:0005524">
    <property type="term" value="F:ATP binding"/>
    <property type="evidence" value="ECO:0007669"/>
    <property type="project" value="UniProtKB-UniRule"/>
</dbReference>
<dbReference type="InterPro" id="IPR008909">
    <property type="entry name" value="DALR_anticod-bd"/>
</dbReference>
<dbReference type="GO" id="GO:0006426">
    <property type="term" value="P:glycyl-tRNA aminoacylation"/>
    <property type="evidence" value="ECO:0007669"/>
    <property type="project" value="UniProtKB-UniRule"/>
</dbReference>
<evidence type="ECO:0000256" key="2">
    <source>
        <dbReference type="ARBA" id="ARBA00008226"/>
    </source>
</evidence>
<comment type="catalytic activity">
    <reaction evidence="9 10">
        <text>tRNA(Gly) + glycine + ATP = glycyl-tRNA(Gly) + AMP + diphosphate</text>
        <dbReference type="Rhea" id="RHEA:16013"/>
        <dbReference type="Rhea" id="RHEA-COMP:9664"/>
        <dbReference type="Rhea" id="RHEA-COMP:9683"/>
        <dbReference type="ChEBI" id="CHEBI:30616"/>
        <dbReference type="ChEBI" id="CHEBI:33019"/>
        <dbReference type="ChEBI" id="CHEBI:57305"/>
        <dbReference type="ChEBI" id="CHEBI:78442"/>
        <dbReference type="ChEBI" id="CHEBI:78522"/>
        <dbReference type="ChEBI" id="CHEBI:456215"/>
        <dbReference type="EC" id="6.1.1.14"/>
    </reaction>
</comment>
<dbReference type="Pfam" id="PF02092">
    <property type="entry name" value="tRNA_synt_2f"/>
    <property type="match status" value="1"/>
</dbReference>
<dbReference type="HAMAP" id="MF_00255">
    <property type="entry name" value="Gly_tRNA_synth_beta"/>
    <property type="match status" value="1"/>
</dbReference>
<dbReference type="Pfam" id="PF05746">
    <property type="entry name" value="DALR_1"/>
    <property type="match status" value="1"/>
</dbReference>
<sequence>MAKDLLLEIGLEEMPAHVVTPSRIQLEEKVIKFLDEHHLDYETVQSFATPRRLAVKVTAIPEKQADVEEEVKGPAKKIALDAEGNWSKAAQGFVRGQGVTTEDIVFKELNGVEYVYVTKFTKGQSAKEVLTKLNDVITSLTFPVTMHWANYDFEYIRPIHWIVALLDDEVIPFKVLDVTTGQTSRGHRFLGDDVTFQHANEYEAKLKEQFVVVQPNERKQMIVDQANALAAEKNWQLALDEELLEEVTNLVECPTAFVGSFDEKYLSVPDEVLVTSMKEHQRYFEVRNDQGLLMPHFIAVRNGDNVHLENVIKGNEKVLIARLEDAEFFYNEDKKLTIEACVEKLKNVTFHEKIGSIYEKMQRVALIAQIIGRKVGLSEEELEDLKRASEIYKFDLVTNMVGEFPELQGIMGEKYALLQGEKPAVATAIREHYLPTSSEGELPETAIGAVLALADKLDSVFSFFSVGMIPTGSNDPYALRRQTYGVIRIIEDKGWTFPLVQLQTEVDEAVNQDVEKYGVLLNEGQAEVVEFVKARLRQLLMTKNVRHDIIDAVVSAEQADLSKLFASANILKSRFEDQDFKPSMEALTRVINLAKKGQELLGDTEEGIDPSLFENKAEKELYQAVNDLSEAFATRTIAENYEALVNLRPLIDAYFNETMVMVEDEKVKQNRLKQLMQIAKMALSIASLDLLIVK</sequence>
<evidence type="ECO:0000313" key="13">
    <source>
        <dbReference type="Proteomes" id="UP000004933"/>
    </source>
</evidence>
<reference evidence="12 13" key="1">
    <citation type="submission" date="2010-09" db="EMBL/GenBank/DDBJ databases">
        <authorList>
            <person name="Weinstock G."/>
            <person name="Sodergren E."/>
            <person name="Clifton S."/>
            <person name="Fulton L."/>
            <person name="Fulton B."/>
            <person name="Courtney L."/>
            <person name="Fronick C."/>
            <person name="Harrison M."/>
            <person name="Strong C."/>
            <person name="Farmer C."/>
            <person name="Delahaunty K."/>
            <person name="Markovic C."/>
            <person name="Hall O."/>
            <person name="Minx P."/>
            <person name="Tomlinson C."/>
            <person name="Mitreva M."/>
            <person name="Hou S."/>
            <person name="Chen J."/>
            <person name="Wollam A."/>
            <person name="Pepin K.H."/>
            <person name="Johnson M."/>
            <person name="Bhonagiri V."/>
            <person name="Zhang X."/>
            <person name="Suruliraj S."/>
            <person name="Warren W."/>
            <person name="Chinwalla A."/>
            <person name="Mardis E.R."/>
            <person name="Wilson R.K."/>
        </authorList>
    </citation>
    <scope>NUCLEOTIDE SEQUENCE [LARGE SCALE GENOMIC DNA]</scope>
    <source>
        <strain evidence="12 13">TX0630</strain>
    </source>
</reference>
<dbReference type="Proteomes" id="UP000004933">
    <property type="component" value="Unassembled WGS sequence"/>
</dbReference>
<comment type="caution">
    <text evidence="12">The sequence shown here is derived from an EMBL/GenBank/DDBJ whole genome shotgun (WGS) entry which is preliminary data.</text>
</comment>
<comment type="subunit">
    <text evidence="10">Tetramer of two alpha and two beta subunits.</text>
</comment>